<evidence type="ECO:0000313" key="3">
    <source>
        <dbReference type="Proteomes" id="UP000057213"/>
    </source>
</evidence>
<sequence>MHTTFSSFSHSPSPTSSSLSTKSCKDGSSSSNQHSSTNEEPHIDECIVSSNPIPLEETSSPETSETPHYQSSILPYVCWYQNDFLGGVRGMRAHEIGIYTILLNEMYARGHPLDLSTERLARLCGCDKRTLTSTLNMLIEEGKIIHLANGLWNKRCDSVFHERTKLLEKKSFAGRSSAQKRKKINAKIQHLLNKHTTNDTRNSEAQKIEEKETPYGVSQKKQLCPERNTFSFSSQDRPTTEDLLPNDPIFPHSRIVSTASPQFSQQQSSSLYTKGTRLPSDWIADISMAISEGLSEEQARWQEKKFRDYWKAKGGKDAVKIDWSATWRNWCRREIERLREHREKPYPVSSQLHKTHLNFREENLYQNLINYHHENYDPLS</sequence>
<dbReference type="KEGG" id="banc:PU02_0278"/>
<feature type="region of interest" description="Disordered" evidence="1">
    <location>
        <begin position="193"/>
        <end position="251"/>
    </location>
</feature>
<dbReference type="RefSeq" id="WP_082311393.1">
    <property type="nucleotide sequence ID" value="NZ_CP010401.1"/>
</dbReference>
<evidence type="ECO:0000256" key="1">
    <source>
        <dbReference type="SAM" id="MobiDB-lite"/>
    </source>
</evidence>
<dbReference type="STRING" id="1318743.PU02_0278"/>
<dbReference type="Pfam" id="PF07120">
    <property type="entry name" value="DUF1376"/>
    <property type="match status" value="1"/>
</dbReference>
<evidence type="ECO:0008006" key="4">
    <source>
        <dbReference type="Google" id="ProtNLM"/>
    </source>
</evidence>
<dbReference type="Proteomes" id="UP000057213">
    <property type="component" value="Chromosome"/>
</dbReference>
<name>A0A0M4M533_9HYPH</name>
<protein>
    <recommendedName>
        <fullName evidence="4">Phage related protein</fullName>
    </recommendedName>
</protein>
<dbReference type="AlphaFoldDB" id="A0A0M4M533"/>
<gene>
    <name evidence="2" type="ORF">PU02_0278</name>
</gene>
<feature type="region of interest" description="Disordered" evidence="1">
    <location>
        <begin position="1"/>
        <end position="44"/>
    </location>
</feature>
<feature type="compositionally biased region" description="Basic and acidic residues" evidence="1">
    <location>
        <begin position="196"/>
        <end position="213"/>
    </location>
</feature>
<feature type="compositionally biased region" description="Polar residues" evidence="1">
    <location>
        <begin position="228"/>
        <end position="237"/>
    </location>
</feature>
<organism evidence="2 3">
    <name type="scientific">Bartonella ancashensis</name>
    <dbReference type="NCBI Taxonomy" id="1318743"/>
    <lineage>
        <taxon>Bacteria</taxon>
        <taxon>Pseudomonadati</taxon>
        <taxon>Pseudomonadota</taxon>
        <taxon>Alphaproteobacteria</taxon>
        <taxon>Hyphomicrobiales</taxon>
        <taxon>Bartonellaceae</taxon>
        <taxon>Bartonella</taxon>
    </lineage>
</organism>
<dbReference type="EMBL" id="CP010401">
    <property type="protein sequence ID" value="ALE03092.1"/>
    <property type="molecule type" value="Genomic_DNA"/>
</dbReference>
<reference evidence="2 3" key="1">
    <citation type="journal article" date="2015" name="Genome Announc.">
        <title>Complete Genome Sequence of Bartonella ancashensis Strain 20.00, Isolated from the Blood of a Patient with Verruga Peruana.</title>
        <authorList>
            <person name="Hang J."/>
            <person name="Mullins K.E."/>
            <person name="Clifford R.J."/>
            <person name="Onmus-Leone F."/>
            <person name="Yang Y."/>
            <person name="Jiang J."/>
            <person name="Leguia M."/>
            <person name="Kasper M.R."/>
            <person name="Maguina C."/>
            <person name="Lesho E.P."/>
            <person name="Jarman R.G."/>
            <person name="Richards A.L."/>
            <person name="Blazes D."/>
        </authorList>
    </citation>
    <scope>NUCLEOTIDE SEQUENCE [LARGE SCALE GENOMIC DNA]</scope>
    <source>
        <strain evidence="2 3">20.00</strain>
    </source>
</reference>
<proteinExistence type="predicted"/>
<dbReference type="PATRIC" id="fig|1318743.3.peg.291"/>
<evidence type="ECO:0000313" key="2">
    <source>
        <dbReference type="EMBL" id="ALE03092.1"/>
    </source>
</evidence>
<keyword evidence="3" id="KW-1185">Reference proteome</keyword>
<dbReference type="InterPro" id="IPR010781">
    <property type="entry name" value="DUF1376"/>
</dbReference>
<feature type="compositionally biased region" description="Low complexity" evidence="1">
    <location>
        <begin position="1"/>
        <end position="36"/>
    </location>
</feature>
<accession>A0A0M4M533</accession>